<feature type="non-terminal residue" evidence="1">
    <location>
        <position position="1"/>
    </location>
</feature>
<reference evidence="1" key="1">
    <citation type="submission" date="2023-08" db="EMBL/GenBank/DDBJ databases">
        <authorList>
            <person name="Chen Y."/>
            <person name="Shah S."/>
            <person name="Dougan E. K."/>
            <person name="Thang M."/>
            <person name="Chan C."/>
        </authorList>
    </citation>
    <scope>NUCLEOTIDE SEQUENCE</scope>
</reference>
<proteinExistence type="predicted"/>
<feature type="non-terminal residue" evidence="1">
    <location>
        <position position="64"/>
    </location>
</feature>
<comment type="caution">
    <text evidence="1">The sequence shown here is derived from an EMBL/GenBank/DDBJ whole genome shotgun (WGS) entry which is preliminary data.</text>
</comment>
<gene>
    <name evidence="1" type="ORF">EVOR1521_LOCUS18662</name>
</gene>
<keyword evidence="2" id="KW-1185">Reference proteome</keyword>
<dbReference type="AlphaFoldDB" id="A0AA36IUR4"/>
<dbReference type="EMBL" id="CAUJNA010002669">
    <property type="protein sequence ID" value="CAJ1393899.1"/>
    <property type="molecule type" value="Genomic_DNA"/>
</dbReference>
<evidence type="ECO:0000313" key="1">
    <source>
        <dbReference type="EMBL" id="CAJ1393899.1"/>
    </source>
</evidence>
<organism evidence="1 2">
    <name type="scientific">Effrenium voratum</name>
    <dbReference type="NCBI Taxonomy" id="2562239"/>
    <lineage>
        <taxon>Eukaryota</taxon>
        <taxon>Sar</taxon>
        <taxon>Alveolata</taxon>
        <taxon>Dinophyceae</taxon>
        <taxon>Suessiales</taxon>
        <taxon>Symbiodiniaceae</taxon>
        <taxon>Effrenium</taxon>
    </lineage>
</organism>
<sequence>IRMIRMRLGFESAYEDSEVRDEALRAYLPGRRKEEGKELGLHLEKECVLDVDWAYDEMARALDT</sequence>
<evidence type="ECO:0000313" key="2">
    <source>
        <dbReference type="Proteomes" id="UP001178507"/>
    </source>
</evidence>
<name>A0AA36IUR4_9DINO</name>
<accession>A0AA36IUR4</accession>
<dbReference type="Proteomes" id="UP001178507">
    <property type="component" value="Unassembled WGS sequence"/>
</dbReference>
<protein>
    <submittedName>
        <fullName evidence="1">Uncharacterized protein</fullName>
    </submittedName>
</protein>